<evidence type="ECO:0000259" key="4">
    <source>
        <dbReference type="PROSITE" id="PS51379"/>
    </source>
</evidence>
<dbReference type="SUPFAM" id="SSF46548">
    <property type="entry name" value="alpha-helical ferredoxin"/>
    <property type="match status" value="1"/>
</dbReference>
<dbReference type="CDD" id="cd19096">
    <property type="entry name" value="AKR_Fe-S_oxidoreductase"/>
    <property type="match status" value="1"/>
</dbReference>
<reference evidence="5" key="2">
    <citation type="journal article" date="2021" name="PeerJ">
        <title>Extensive microbial diversity within the chicken gut microbiome revealed by metagenomics and culture.</title>
        <authorList>
            <person name="Gilroy R."/>
            <person name="Ravi A."/>
            <person name="Getino M."/>
            <person name="Pursley I."/>
            <person name="Horton D.L."/>
            <person name="Alikhan N.F."/>
            <person name="Baker D."/>
            <person name="Gharbi K."/>
            <person name="Hall N."/>
            <person name="Watson M."/>
            <person name="Adriaenssens E.M."/>
            <person name="Foster-Nyarko E."/>
            <person name="Jarju S."/>
            <person name="Secka A."/>
            <person name="Antonio M."/>
            <person name="Oren A."/>
            <person name="Chaudhuri R.R."/>
            <person name="La Ragione R."/>
            <person name="Hildebrand F."/>
            <person name="Pallen M.J."/>
        </authorList>
    </citation>
    <scope>NUCLEOTIDE SEQUENCE</scope>
    <source>
        <strain evidence="5">10532</strain>
    </source>
</reference>
<evidence type="ECO:0000256" key="3">
    <source>
        <dbReference type="ARBA" id="ARBA00023014"/>
    </source>
</evidence>
<dbReference type="SUPFAM" id="SSF51430">
    <property type="entry name" value="NAD(P)-linked oxidoreductase"/>
    <property type="match status" value="1"/>
</dbReference>
<dbReference type="PROSITE" id="PS51379">
    <property type="entry name" value="4FE4S_FER_2"/>
    <property type="match status" value="1"/>
</dbReference>
<dbReference type="Pfam" id="PF00248">
    <property type="entry name" value="Aldo_ket_red"/>
    <property type="match status" value="1"/>
</dbReference>
<proteinExistence type="predicted"/>
<dbReference type="Pfam" id="PF13187">
    <property type="entry name" value="Fer4_9"/>
    <property type="match status" value="1"/>
</dbReference>
<keyword evidence="3" id="KW-0411">Iron-sulfur</keyword>
<keyword evidence="1" id="KW-0479">Metal-binding</keyword>
<accession>A0A9D9HMJ1</accession>
<protein>
    <submittedName>
        <fullName evidence="5">Aldo/keto reductase</fullName>
    </submittedName>
</protein>
<dbReference type="InterPro" id="IPR036812">
    <property type="entry name" value="NAD(P)_OxRdtase_dom_sf"/>
</dbReference>
<dbReference type="PANTHER" id="PTHR43312">
    <property type="entry name" value="D-THREO-ALDOSE 1-DEHYDROGENASE"/>
    <property type="match status" value="1"/>
</dbReference>
<keyword evidence="2" id="KW-0408">Iron</keyword>
<dbReference type="InterPro" id="IPR017900">
    <property type="entry name" value="4Fe4S_Fe_S_CS"/>
</dbReference>
<organism evidence="5 6">
    <name type="scientific">Candidatus Gallitreponema excrementavium</name>
    <dbReference type="NCBI Taxonomy" id="2840840"/>
    <lineage>
        <taxon>Bacteria</taxon>
        <taxon>Pseudomonadati</taxon>
        <taxon>Spirochaetota</taxon>
        <taxon>Spirochaetia</taxon>
        <taxon>Spirochaetales</taxon>
        <taxon>Candidatus Gallitreponema</taxon>
    </lineage>
</organism>
<sequence length="377" mass="43669">METRSFEHLGIKTSLLGFGCMRFPTLPDGRINEVEAERMLDLAISAGVTYFDTAYPYHGGHSEPFLGKVLKKYPRDSFYLASKLPVWDVHKPEDAERIFQEQLERLQTDYIDFYLLHALDKGRWEQMKALGVIEFCEKLQKLGKIRYFGFSFHDSYKVFEEILLYRVWDFCQIQYNYLDRNEQAGDEGYALAERLGVPLIIMEPIKGGNLAGFSNDINQRFQQMSPYASVASFALRWVGSHPNVKVILSGMSDMQQVEDNLHTFGSFTPFSPAEYEQLDDIVIQLRSRVRNGCTGCRYCMPCPAGVNIPQNFKIWNNYHMYRTYGHIQRAWEKELKPEEKAANCVQCGKCETLCPQKISIRQDLKQVQCDLDSKIFQ</sequence>
<evidence type="ECO:0000256" key="1">
    <source>
        <dbReference type="ARBA" id="ARBA00022723"/>
    </source>
</evidence>
<feature type="domain" description="4Fe-4S ferredoxin-type" evidence="4">
    <location>
        <begin position="335"/>
        <end position="363"/>
    </location>
</feature>
<dbReference type="InterPro" id="IPR017896">
    <property type="entry name" value="4Fe4S_Fe-S-bd"/>
</dbReference>
<dbReference type="InterPro" id="IPR023210">
    <property type="entry name" value="NADP_OxRdtase_dom"/>
</dbReference>
<dbReference type="EMBL" id="JADIMM010000001">
    <property type="protein sequence ID" value="MBO8456597.1"/>
    <property type="molecule type" value="Genomic_DNA"/>
</dbReference>
<name>A0A9D9HMJ1_9SPIR</name>
<comment type="caution">
    <text evidence="5">The sequence shown here is derived from an EMBL/GenBank/DDBJ whole genome shotgun (WGS) entry which is preliminary data.</text>
</comment>
<dbReference type="AlphaFoldDB" id="A0A9D9HMJ1"/>
<dbReference type="PANTHER" id="PTHR43312:SF2">
    <property type="entry name" value="OXIDOREDUCTASE"/>
    <property type="match status" value="1"/>
</dbReference>
<gene>
    <name evidence="5" type="ORF">IAA81_00020</name>
</gene>
<evidence type="ECO:0000256" key="2">
    <source>
        <dbReference type="ARBA" id="ARBA00023004"/>
    </source>
</evidence>
<evidence type="ECO:0000313" key="5">
    <source>
        <dbReference type="EMBL" id="MBO8456597.1"/>
    </source>
</evidence>
<dbReference type="GO" id="GO:0051536">
    <property type="term" value="F:iron-sulfur cluster binding"/>
    <property type="evidence" value="ECO:0007669"/>
    <property type="project" value="UniProtKB-KW"/>
</dbReference>
<dbReference type="InterPro" id="IPR053135">
    <property type="entry name" value="AKR2_Oxidoreductase"/>
</dbReference>
<dbReference type="Gene3D" id="3.20.20.100">
    <property type="entry name" value="NADP-dependent oxidoreductase domain"/>
    <property type="match status" value="1"/>
</dbReference>
<dbReference type="Proteomes" id="UP000823638">
    <property type="component" value="Unassembled WGS sequence"/>
</dbReference>
<evidence type="ECO:0000313" key="6">
    <source>
        <dbReference type="Proteomes" id="UP000823638"/>
    </source>
</evidence>
<reference evidence="5" key="1">
    <citation type="submission" date="2020-10" db="EMBL/GenBank/DDBJ databases">
        <authorList>
            <person name="Gilroy R."/>
        </authorList>
    </citation>
    <scope>NUCLEOTIDE SEQUENCE</scope>
    <source>
        <strain evidence="5">10532</strain>
    </source>
</reference>
<dbReference type="PROSITE" id="PS00198">
    <property type="entry name" value="4FE4S_FER_1"/>
    <property type="match status" value="1"/>
</dbReference>
<dbReference type="GO" id="GO:0046872">
    <property type="term" value="F:metal ion binding"/>
    <property type="evidence" value="ECO:0007669"/>
    <property type="project" value="UniProtKB-KW"/>
</dbReference>